<keyword evidence="2 5" id="KW-0560">Oxidoreductase</keyword>
<dbReference type="PROSITE" id="PS00061">
    <property type="entry name" value="ADH_SHORT"/>
    <property type="match status" value="1"/>
</dbReference>
<dbReference type="RefSeq" id="WP_343045381.1">
    <property type="nucleotide sequence ID" value="NZ_BAABLC010000008.1"/>
</dbReference>
<dbReference type="SMART" id="SM00822">
    <property type="entry name" value="PKS_KR"/>
    <property type="match status" value="1"/>
</dbReference>
<evidence type="ECO:0000256" key="2">
    <source>
        <dbReference type="ARBA" id="ARBA00023002"/>
    </source>
</evidence>
<dbReference type="GO" id="GO:0004316">
    <property type="term" value="F:3-oxoacyl-[acyl-carrier-protein] reductase (NADPH) activity"/>
    <property type="evidence" value="ECO:0007669"/>
    <property type="project" value="UniProtKB-EC"/>
</dbReference>
<dbReference type="InterPro" id="IPR057326">
    <property type="entry name" value="KR_dom"/>
</dbReference>
<dbReference type="InterPro" id="IPR002347">
    <property type="entry name" value="SDR_fam"/>
</dbReference>
<evidence type="ECO:0000313" key="5">
    <source>
        <dbReference type="EMBL" id="NYD54714.1"/>
    </source>
</evidence>
<comment type="caution">
    <text evidence="5">The sequence shown here is derived from an EMBL/GenBank/DDBJ whole genome shotgun (WGS) entry which is preliminary data.</text>
</comment>
<dbReference type="CDD" id="cd05233">
    <property type="entry name" value="SDR_c"/>
    <property type="match status" value="1"/>
</dbReference>
<name>A0A7Y9JPJ7_9MICO</name>
<organism evidence="5 6">
    <name type="scientific">Microbacterium pseudoresistens</name>
    <dbReference type="NCBI Taxonomy" id="640634"/>
    <lineage>
        <taxon>Bacteria</taxon>
        <taxon>Bacillati</taxon>
        <taxon>Actinomycetota</taxon>
        <taxon>Actinomycetes</taxon>
        <taxon>Micrococcales</taxon>
        <taxon>Microbacteriaceae</taxon>
        <taxon>Microbacterium</taxon>
    </lineage>
</organism>
<evidence type="ECO:0000256" key="3">
    <source>
        <dbReference type="RuleBase" id="RU000363"/>
    </source>
</evidence>
<dbReference type="PRINTS" id="PR00081">
    <property type="entry name" value="GDHRDH"/>
</dbReference>
<protein>
    <submittedName>
        <fullName evidence="5">3-oxoacyl-[acyl-carrier protein] reductase</fullName>
        <ecNumber evidence="5">1.1.1.100</ecNumber>
    </submittedName>
</protein>
<comment type="similarity">
    <text evidence="1 3">Belongs to the short-chain dehydrogenases/reductases (SDR) family.</text>
</comment>
<dbReference type="EMBL" id="JACCBH010000001">
    <property type="protein sequence ID" value="NYD54714.1"/>
    <property type="molecule type" value="Genomic_DNA"/>
</dbReference>
<dbReference type="PRINTS" id="PR00080">
    <property type="entry name" value="SDRFAMILY"/>
</dbReference>
<dbReference type="AlphaFoldDB" id="A0A7Y9JPJ7"/>
<dbReference type="GO" id="GO:0030497">
    <property type="term" value="P:fatty acid elongation"/>
    <property type="evidence" value="ECO:0007669"/>
    <property type="project" value="TreeGrafter"/>
</dbReference>
<dbReference type="InterPro" id="IPR020904">
    <property type="entry name" value="Sc_DH/Rdtase_CS"/>
</dbReference>
<dbReference type="Pfam" id="PF00106">
    <property type="entry name" value="adh_short"/>
    <property type="match status" value="1"/>
</dbReference>
<dbReference type="Gene3D" id="3.40.50.720">
    <property type="entry name" value="NAD(P)-binding Rossmann-like Domain"/>
    <property type="match status" value="1"/>
</dbReference>
<accession>A0A7Y9JPJ7</accession>
<dbReference type="FunFam" id="3.40.50.720:FF:000084">
    <property type="entry name" value="Short-chain dehydrogenase reductase"/>
    <property type="match status" value="1"/>
</dbReference>
<evidence type="ECO:0000259" key="4">
    <source>
        <dbReference type="SMART" id="SM00822"/>
    </source>
</evidence>
<dbReference type="PANTHER" id="PTHR42760">
    <property type="entry name" value="SHORT-CHAIN DEHYDROGENASES/REDUCTASES FAMILY MEMBER"/>
    <property type="match status" value="1"/>
</dbReference>
<reference evidence="5 6" key="1">
    <citation type="submission" date="2020-07" db="EMBL/GenBank/DDBJ databases">
        <title>Sequencing the genomes of 1000 actinobacteria strains.</title>
        <authorList>
            <person name="Klenk H.-P."/>
        </authorList>
    </citation>
    <scope>NUCLEOTIDE SEQUENCE [LARGE SCALE GENOMIC DNA]</scope>
    <source>
        <strain evidence="5 6">DSM 22185</strain>
    </source>
</reference>
<dbReference type="PANTHER" id="PTHR42760:SF40">
    <property type="entry name" value="3-OXOACYL-[ACYL-CARRIER-PROTEIN] REDUCTASE, CHLOROPLASTIC"/>
    <property type="match status" value="1"/>
</dbReference>
<sequence length="245" mass="25374">MKNKRVIVIGGAGAIGEAIVELLVVEGAAVVIADHNVDTAAQLAQRLSTGGTVYVAQIDITSEESVAAAFAESTRLLGGLDILVNCAGVIDEVPLSDMPFARWQRVIDLNLTGVFLACREAIPYLRQAGGGRIINIASQVGQRGRERLTHYAASKAGVIGLTKALARELAGERILVNSVAPGPISTPFEATLSEETLRETAKALPLGRSGVPAEVAPTVLLLAGDVSGALYVGQTLGPNSGDVML</sequence>
<dbReference type="InterPro" id="IPR036291">
    <property type="entry name" value="NAD(P)-bd_dom_sf"/>
</dbReference>
<evidence type="ECO:0000313" key="6">
    <source>
        <dbReference type="Proteomes" id="UP000552045"/>
    </source>
</evidence>
<dbReference type="EC" id="1.1.1.100" evidence="5"/>
<gene>
    <name evidence="5" type="ORF">BKA02_001769</name>
</gene>
<dbReference type="Proteomes" id="UP000552045">
    <property type="component" value="Unassembled WGS sequence"/>
</dbReference>
<evidence type="ECO:0000256" key="1">
    <source>
        <dbReference type="ARBA" id="ARBA00006484"/>
    </source>
</evidence>
<feature type="domain" description="Ketoreductase" evidence="4">
    <location>
        <begin position="4"/>
        <end position="187"/>
    </location>
</feature>
<proteinExistence type="inferred from homology"/>
<dbReference type="SUPFAM" id="SSF51735">
    <property type="entry name" value="NAD(P)-binding Rossmann-fold domains"/>
    <property type="match status" value="1"/>
</dbReference>
<keyword evidence="6" id="KW-1185">Reference proteome</keyword>